<evidence type="ECO:0000313" key="3">
    <source>
        <dbReference type="EMBL" id="OYQ09677.1"/>
    </source>
</evidence>
<feature type="compositionally biased region" description="Low complexity" evidence="2">
    <location>
        <begin position="23"/>
        <end position="40"/>
    </location>
</feature>
<reference evidence="3 4" key="1">
    <citation type="submission" date="2017-04" db="EMBL/GenBank/DDBJ databases">
        <title>Genome Announcement: Closed genomes of Ralstonia solanacearum strains K60, UW551, and UW700.</title>
        <authorList>
            <person name="Hayes M."/>
            <person name="Macintyre A.M."/>
            <person name="Allen C."/>
        </authorList>
    </citation>
    <scope>NUCLEOTIDE SEQUENCE [LARGE SCALE GENOMIC DNA]</scope>
    <source>
        <strain evidence="3 4">UW25</strain>
    </source>
</reference>
<organism evidence="3 4">
    <name type="scientific">Ralstonia solanacearum K60</name>
    <dbReference type="NCBI Taxonomy" id="1091042"/>
    <lineage>
        <taxon>Bacteria</taxon>
        <taxon>Pseudomonadati</taxon>
        <taxon>Pseudomonadota</taxon>
        <taxon>Betaproteobacteria</taxon>
        <taxon>Burkholderiales</taxon>
        <taxon>Burkholderiaceae</taxon>
        <taxon>Ralstonia</taxon>
        <taxon>Ralstonia solanacearum species complex</taxon>
    </lineage>
</organism>
<evidence type="ECO:0000256" key="2">
    <source>
        <dbReference type="SAM" id="MobiDB-lite"/>
    </source>
</evidence>
<accession>A0AAP7ZIP1</accession>
<feature type="coiled-coil region" evidence="1">
    <location>
        <begin position="344"/>
        <end position="371"/>
    </location>
</feature>
<feature type="region of interest" description="Disordered" evidence="2">
    <location>
        <begin position="1"/>
        <end position="61"/>
    </location>
</feature>
<feature type="region of interest" description="Disordered" evidence="2">
    <location>
        <begin position="960"/>
        <end position="996"/>
    </location>
</feature>
<evidence type="ECO:0000313" key="4">
    <source>
        <dbReference type="Proteomes" id="UP000216164"/>
    </source>
</evidence>
<keyword evidence="1" id="KW-0175">Coiled coil</keyword>
<comment type="caution">
    <text evidence="3">The sequence shown here is derived from an EMBL/GenBank/DDBJ whole genome shotgun (WGS) entry which is preliminary data.</text>
</comment>
<feature type="compositionally biased region" description="Basic and acidic residues" evidence="2">
    <location>
        <begin position="1449"/>
        <end position="1466"/>
    </location>
</feature>
<feature type="compositionally biased region" description="Pro residues" evidence="2">
    <location>
        <begin position="964"/>
        <end position="975"/>
    </location>
</feature>
<evidence type="ECO:0000256" key="1">
    <source>
        <dbReference type="SAM" id="Coils"/>
    </source>
</evidence>
<feature type="compositionally biased region" description="Low complexity" evidence="2">
    <location>
        <begin position="51"/>
        <end position="61"/>
    </location>
</feature>
<dbReference type="Gene3D" id="1.20.120.330">
    <property type="entry name" value="Nucleotidyltransferases domain 2"/>
    <property type="match status" value="1"/>
</dbReference>
<feature type="compositionally biased region" description="Basic and acidic residues" evidence="2">
    <location>
        <begin position="1283"/>
        <end position="1294"/>
    </location>
</feature>
<protein>
    <submittedName>
        <fullName evidence="3">Type III effector protein</fullName>
    </submittedName>
</protein>
<dbReference type="Proteomes" id="UP000216164">
    <property type="component" value="Unassembled WGS sequence"/>
</dbReference>
<gene>
    <name evidence="3" type="ORF">B7R77_22725</name>
</gene>
<sequence>MPGRPPPTSSRPAMPRFPNRFIPTAPKPSATPAADTAPQTRSPELNPATPPAQARAPRSARGTLTDRLKQMVHIKHVPQKPAISVDSWDEHATFKICEQWRASQARQPSIPGLARLAALNFERAQASSIPEDKQAQRLLPPEKASETAYNEAMIETFLKAVGIEDKEVVDTLESFKKAGTGGLHRQPVTIASTAGGIVSTAQYAASANLPVKTALSGVQLLLTLLTTRLAFDSANLRFRNAGTEEVMPLGRADTAPSAKIGPNVIRASGRLVWNLRKVSANVSTMEKAQAALEQAHAALETAQATAATGLAEFETAQQALKALLAELDSPKARLSQHLQAVTDIEQAQVRIEQATQKIQQGQKDAEQAHKDIQAADKTLKIAYAKFCLRNELKSDYKTASESTKIEYHGNKYFLGLSVASGATNMAATILGILTPVVVSASVTTGVTAAAAALAAVMYVGYQLSTAPSRDGEAKAKRAIVALAKSLDLLAGNATKQQKARAAAYQTYIAEKRFWKKPEVRRNAKAKLIATLDEIARKDTTEHDLDPLKNWIDYAAHDAAVKAAGDDLEAVRNLEDTFSQAHAAQFNTKTVTDGWKTPERMRFDSMGRLLLGKLSESFAALHKFNVETGHAAPGESGQQAYARTQIRAGKVADIKAGLHDWIRFEQAQSQMKAALKEKDPDQARATLRGAAQALASIRDPDAQALFSRDGRKQVEATELAKSMTIGERERYTVTNAGPATLAAVVNIGGAAASLGLNIEKAVAESHGISMPAQYGDQNDARTLAQGSAPVTAPYVAAERARFQKTRMAKTLETLARKGDPVTLKLDLPADNAATLDAGNPDTHRALEHLLEQLEGLHDIPDEIALSIGGKKLASGKLSGTTGYLNWRYDKAPAPTKAKFQIRKMGMVADTLAISVATPFAQSIAQVPLSMTRAAVNRGNAMSVNVRDQLTRLAGQPADALRLPEQPTPVQPQPGTQPEPTTVQPVSPCQPAPSRVSGEFAPRATRLALSEIPMLGGEALTGTPAAPASAAFQPRPDGATHAEAVAQQRAMLVGGQHADATHQWFNARGIAAAPNSGATGMDCLIISLLQHASGRYDAAAEPLLAEQARHDREALSRVHPEIQRGDGMLYDDEPAIRTLLQMLNERYGVSLDPQLVLPSTDGPVRLPSQGAGDHPVGIVLFGNHFQALHKPRQDAGLQSDRFNEHAGRTTPRAQPPATVEAEPLPDTAVDQTSAQSGAAGALLHGRQGPTSEIEPVQKQEDSDDDKFFSPRPSLSVAFDSEPEDEAPHAGDRDRTGVDQPAHPEPAQQRTEAEKSTPRPTTTSSIREQAQPTVSTRTGATEGMQGTAGAGSMSSAEDLAHLKTLPQAVAHSKRTEKTSLVSKLFGRKNHKPQQPPAPPIRRQDLPPAGGRQQPPGAGTVADPQRTTRVAGGSSAEALAHLKTLPQAVTHSKRTEKTSRWPKLFRRETAKPPTDAQQPATPPDPRVPSKRR</sequence>
<feature type="compositionally biased region" description="Basic and acidic residues" evidence="2">
    <location>
        <begin position="1253"/>
        <end position="1266"/>
    </location>
</feature>
<feature type="compositionally biased region" description="Polar residues" evidence="2">
    <location>
        <begin position="1323"/>
        <end position="1336"/>
    </location>
</feature>
<dbReference type="EMBL" id="NCTK01000002">
    <property type="protein sequence ID" value="OYQ09677.1"/>
    <property type="molecule type" value="Genomic_DNA"/>
</dbReference>
<feature type="compositionally biased region" description="Low complexity" evidence="2">
    <location>
        <begin position="1403"/>
        <end position="1415"/>
    </location>
</feature>
<feature type="region of interest" description="Disordered" evidence="2">
    <location>
        <begin position="1226"/>
        <end position="1488"/>
    </location>
</feature>
<proteinExistence type="predicted"/>
<name>A0AAP7ZIP1_RALSL</name>